<feature type="region of interest" description="Disordered" evidence="1">
    <location>
        <begin position="1"/>
        <end position="23"/>
    </location>
</feature>
<proteinExistence type="predicted"/>
<comment type="caution">
    <text evidence="2">The sequence shown here is derived from an EMBL/GenBank/DDBJ whole genome shotgun (WGS) entry which is preliminary data.</text>
</comment>
<dbReference type="EMBL" id="BLLF01000574">
    <property type="protein sequence ID" value="GFH13092.1"/>
    <property type="molecule type" value="Genomic_DNA"/>
</dbReference>
<evidence type="ECO:0000313" key="2">
    <source>
        <dbReference type="EMBL" id="GFH13092.1"/>
    </source>
</evidence>
<evidence type="ECO:0000256" key="1">
    <source>
        <dbReference type="SAM" id="MobiDB-lite"/>
    </source>
</evidence>
<name>A0A699ZC98_HAELA</name>
<protein>
    <submittedName>
        <fullName evidence="2">Uncharacterized protein</fullName>
    </submittedName>
</protein>
<accession>A0A699ZC98</accession>
<dbReference type="AlphaFoldDB" id="A0A699ZC98"/>
<reference evidence="2 3" key="1">
    <citation type="submission" date="2020-02" db="EMBL/GenBank/DDBJ databases">
        <title>Draft genome sequence of Haematococcus lacustris strain NIES-144.</title>
        <authorList>
            <person name="Morimoto D."/>
            <person name="Nakagawa S."/>
            <person name="Yoshida T."/>
            <person name="Sawayama S."/>
        </authorList>
    </citation>
    <scope>NUCLEOTIDE SEQUENCE [LARGE SCALE GENOMIC DNA]</scope>
    <source>
        <strain evidence="2 3">NIES-144</strain>
    </source>
</reference>
<keyword evidence="3" id="KW-1185">Reference proteome</keyword>
<organism evidence="2 3">
    <name type="scientific">Haematococcus lacustris</name>
    <name type="common">Green alga</name>
    <name type="synonym">Haematococcus pluvialis</name>
    <dbReference type="NCBI Taxonomy" id="44745"/>
    <lineage>
        <taxon>Eukaryota</taxon>
        <taxon>Viridiplantae</taxon>
        <taxon>Chlorophyta</taxon>
        <taxon>core chlorophytes</taxon>
        <taxon>Chlorophyceae</taxon>
        <taxon>CS clade</taxon>
        <taxon>Chlamydomonadales</taxon>
        <taxon>Haematococcaceae</taxon>
        <taxon>Haematococcus</taxon>
    </lineage>
</organism>
<gene>
    <name evidence="2" type="ORF">HaLaN_08902</name>
</gene>
<sequence length="54" mass="5085">MPKRLRKLSAKPLQGSGAPGSSAAAEAIAQAAAKAGGPASALAQATAVASGGRR</sequence>
<evidence type="ECO:0000313" key="3">
    <source>
        <dbReference type="Proteomes" id="UP000485058"/>
    </source>
</evidence>
<dbReference type="Proteomes" id="UP000485058">
    <property type="component" value="Unassembled WGS sequence"/>
</dbReference>